<proteinExistence type="predicted"/>
<dbReference type="EMBL" id="QJJK01000011">
    <property type="protein sequence ID" value="PXW54538.1"/>
    <property type="molecule type" value="Genomic_DNA"/>
</dbReference>
<dbReference type="RefSeq" id="WP_267209810.1">
    <property type="nucleotide sequence ID" value="NZ_CAKNFM010000006.1"/>
</dbReference>
<gene>
    <name evidence="1" type="ORF">C7450_11169</name>
</gene>
<dbReference type="Proteomes" id="UP000248021">
    <property type="component" value="Unassembled WGS sequence"/>
</dbReference>
<protein>
    <submittedName>
        <fullName evidence="1">Uncharacterized protein</fullName>
    </submittedName>
</protein>
<accession>A0A2V3TY92</accession>
<name>A0A2V3TY92_9HYPH</name>
<comment type="caution">
    <text evidence="1">The sequence shown here is derived from an EMBL/GenBank/DDBJ whole genome shotgun (WGS) entry which is preliminary data.</text>
</comment>
<evidence type="ECO:0000313" key="1">
    <source>
        <dbReference type="EMBL" id="PXW54538.1"/>
    </source>
</evidence>
<organism evidence="1 2">
    <name type="scientific">Chelatococcus asaccharovorans</name>
    <dbReference type="NCBI Taxonomy" id="28210"/>
    <lineage>
        <taxon>Bacteria</taxon>
        <taxon>Pseudomonadati</taxon>
        <taxon>Pseudomonadota</taxon>
        <taxon>Alphaproteobacteria</taxon>
        <taxon>Hyphomicrobiales</taxon>
        <taxon>Chelatococcaceae</taxon>
        <taxon>Chelatococcus</taxon>
    </lineage>
</organism>
<evidence type="ECO:0000313" key="2">
    <source>
        <dbReference type="Proteomes" id="UP000248021"/>
    </source>
</evidence>
<dbReference type="AlphaFoldDB" id="A0A2V3TY92"/>
<sequence>MAFDAGQRSAIIDLWRDCPYPADPGYLSFLLGQIERGKIDPFAPPWRVRRR</sequence>
<keyword evidence="2" id="KW-1185">Reference proteome</keyword>
<reference evidence="1 2" key="1">
    <citation type="submission" date="2018-05" db="EMBL/GenBank/DDBJ databases">
        <title>Genomic Encyclopedia of Type Strains, Phase IV (KMG-IV): sequencing the most valuable type-strain genomes for metagenomic binning, comparative biology and taxonomic classification.</title>
        <authorList>
            <person name="Goeker M."/>
        </authorList>
    </citation>
    <scope>NUCLEOTIDE SEQUENCE [LARGE SCALE GENOMIC DNA]</scope>
    <source>
        <strain evidence="1 2">DSM 6462</strain>
    </source>
</reference>